<feature type="binding site" evidence="7 11">
    <location>
        <position position="469"/>
    </location>
    <ligand>
        <name>[4Fe-4S] cluster</name>
        <dbReference type="ChEBI" id="CHEBI:49883"/>
    </ligand>
</feature>
<feature type="binding site" evidence="7 10">
    <location>
        <position position="376"/>
    </location>
    <ligand>
        <name>Mg(2+)</name>
        <dbReference type="ChEBI" id="CHEBI:18420"/>
    </ligand>
</feature>
<dbReference type="PIRSF" id="PIRSF000485">
    <property type="entry name" value="Amd_phspho_trans"/>
    <property type="match status" value="1"/>
</dbReference>
<dbReference type="PANTHER" id="PTHR11907">
    <property type="entry name" value="AMIDOPHOSPHORIBOSYLTRANSFERASE"/>
    <property type="match status" value="1"/>
</dbReference>
<dbReference type="GO" id="GO:0009113">
    <property type="term" value="P:purine nucleobase biosynthetic process"/>
    <property type="evidence" value="ECO:0007669"/>
    <property type="project" value="UniProtKB-UniRule"/>
</dbReference>
<keyword evidence="7 11" id="KW-0411">Iron-sulfur</keyword>
<dbReference type="InterPro" id="IPR000836">
    <property type="entry name" value="PRTase_dom"/>
</dbReference>
<dbReference type="SUPFAM" id="SSF56235">
    <property type="entry name" value="N-terminal nucleophile aminohydrolases (Ntn hydrolases)"/>
    <property type="match status" value="1"/>
</dbReference>
<keyword evidence="3 7" id="KW-0328">Glycosyltransferase</keyword>
<dbReference type="GO" id="GO:0004044">
    <property type="term" value="F:amidophosphoribosyltransferase activity"/>
    <property type="evidence" value="ECO:0007669"/>
    <property type="project" value="UniProtKB-UniRule"/>
</dbReference>
<keyword evidence="7 10" id="KW-0479">Metal-binding</keyword>
<feature type="domain" description="Glutamine amidotransferase type-2" evidence="12">
    <location>
        <begin position="32"/>
        <end position="250"/>
    </location>
</feature>
<evidence type="ECO:0000256" key="6">
    <source>
        <dbReference type="ARBA" id="ARBA00022962"/>
    </source>
</evidence>
<evidence type="ECO:0000256" key="7">
    <source>
        <dbReference type="HAMAP-Rule" id="MF_01931"/>
    </source>
</evidence>
<dbReference type="Pfam" id="PF13537">
    <property type="entry name" value="GATase_7"/>
    <property type="match status" value="1"/>
</dbReference>
<dbReference type="GO" id="GO:0000287">
    <property type="term" value="F:magnesium ion binding"/>
    <property type="evidence" value="ECO:0007669"/>
    <property type="project" value="UniProtKB-UniRule"/>
</dbReference>
<gene>
    <name evidence="7" type="primary">purF</name>
    <name evidence="13" type="ORF">C7438_1751</name>
</gene>
<comment type="similarity">
    <text evidence="2 7 8">In the C-terminal section; belongs to the purine/pyrimidine phosphoribosyltransferase family.</text>
</comment>
<dbReference type="GO" id="GO:0051539">
    <property type="term" value="F:4 iron, 4 sulfur cluster binding"/>
    <property type="evidence" value="ECO:0007669"/>
    <property type="project" value="UniProtKB-KW"/>
</dbReference>
<comment type="pathway">
    <text evidence="1 7 8">Purine metabolism; IMP biosynthesis via de novo pathway; N(1)-(5-phospho-D-ribosyl)glycinamide from 5-phospho-alpha-D-ribose 1-diphosphate: step 1/2.</text>
</comment>
<keyword evidence="7 11" id="KW-0408">Iron</keyword>
<evidence type="ECO:0000256" key="11">
    <source>
        <dbReference type="PIRSR" id="PIRSR000485-3"/>
    </source>
</evidence>
<dbReference type="AlphaFoldDB" id="A0A660KVU4"/>
<comment type="catalytic activity">
    <reaction evidence="7 8">
        <text>5-phospho-beta-D-ribosylamine + L-glutamate + diphosphate = 5-phospho-alpha-D-ribose 1-diphosphate + L-glutamine + H2O</text>
        <dbReference type="Rhea" id="RHEA:14905"/>
        <dbReference type="ChEBI" id="CHEBI:15377"/>
        <dbReference type="ChEBI" id="CHEBI:29985"/>
        <dbReference type="ChEBI" id="CHEBI:33019"/>
        <dbReference type="ChEBI" id="CHEBI:58017"/>
        <dbReference type="ChEBI" id="CHEBI:58359"/>
        <dbReference type="ChEBI" id="CHEBI:58681"/>
        <dbReference type="EC" id="2.4.2.14"/>
    </reaction>
</comment>
<feature type="binding site" evidence="7 11">
    <location>
        <position position="412"/>
    </location>
    <ligand>
        <name>[4Fe-4S] cluster</name>
        <dbReference type="ChEBI" id="CHEBI:49883"/>
    </ligand>
</feature>
<keyword evidence="14" id="KW-1185">Reference proteome</keyword>
<keyword evidence="7" id="KW-0004">4Fe-4S</keyword>
<evidence type="ECO:0000256" key="1">
    <source>
        <dbReference type="ARBA" id="ARBA00005209"/>
    </source>
</evidence>
<evidence type="ECO:0000313" key="14">
    <source>
        <dbReference type="Proteomes" id="UP000267019"/>
    </source>
</evidence>
<keyword evidence="5 7" id="KW-0658">Purine biosynthesis</keyword>
<dbReference type="Proteomes" id="UP000267019">
    <property type="component" value="Unassembled WGS sequence"/>
</dbReference>
<protein>
    <recommendedName>
        <fullName evidence="7">Amidophosphoribosyltransferase</fullName>
        <shortName evidence="7">ATase</shortName>
        <ecNumber evidence="7">2.4.2.14</ecNumber>
    </recommendedName>
    <alternativeName>
        <fullName evidence="7">Glutamine phosphoribosylpyrophosphate amidotransferase</fullName>
        <shortName evidence="7">GPATase</shortName>
    </alternativeName>
</protein>
<keyword evidence="6 7" id="KW-0315">Glutamine amidotransferase</keyword>
<sequence>MCVRRVRMERIGEQSPDVWSVEGADRELHEECGVFGIWGHPEAAQLTYYGLLALQHRGQEGAGIVSSDGRRFAVHRGLGLVTEVFHSDYLQRLHGDRAIGHVRYPTHGGNRLENVQPLVFNYRGGELAVATNGALVNAEALKHHLEQQGSIFQSSSDTEVIVHLMARSAHDELVEAVKESLRLLIGAYAFLILTNEKMIVARDPNGLRPLSLGRLGEAYVFASETCALDAVGAEWIRDVEPGEMIVVDRDGLRAQRFAPVARRAICAFEYIYFARPDSNLEGVNVHVARKLMGKRLAEEAPVKADVVTGVPDSSISAAIGFAEASGIPYEMGLVKNRYVGRTFIRPDQAKRELGVKIKLMAMRKVVEGKRVVMVDDSIVRGTTSRRIVQLLRDAGAKEVHVRISSPMVRYPCFYGVDISTREELIAAHKEVEDIRRTIGADSLAFLSLEGLLDAIGRAGPLSGLSRGYCLACFTGDYPTKRV</sequence>
<comment type="function">
    <text evidence="7">Catalyzes the formation of phosphoribosylamine from phosphoribosylpyrophosphate (PRPP) and glutamine.</text>
</comment>
<dbReference type="UniPathway" id="UPA00074">
    <property type="reaction ID" value="UER00124"/>
</dbReference>
<evidence type="ECO:0000256" key="5">
    <source>
        <dbReference type="ARBA" id="ARBA00022755"/>
    </source>
</evidence>
<evidence type="ECO:0000256" key="9">
    <source>
        <dbReference type="PIRSR" id="PIRSR000485-1"/>
    </source>
</evidence>
<dbReference type="Pfam" id="PF00156">
    <property type="entry name" value="Pribosyltran"/>
    <property type="match status" value="1"/>
</dbReference>
<proteinExistence type="inferred from homology"/>
<evidence type="ECO:0000256" key="2">
    <source>
        <dbReference type="ARBA" id="ARBA00010138"/>
    </source>
</evidence>
<dbReference type="EMBL" id="RBIJ01000007">
    <property type="protein sequence ID" value="RKQ83532.1"/>
    <property type="molecule type" value="Genomic_DNA"/>
</dbReference>
<dbReference type="EC" id="2.4.2.14" evidence="7"/>
<keyword evidence="4 7" id="KW-0808">Transferase</keyword>
<evidence type="ECO:0000313" key="13">
    <source>
        <dbReference type="EMBL" id="RKQ83532.1"/>
    </source>
</evidence>
<evidence type="ECO:0000256" key="3">
    <source>
        <dbReference type="ARBA" id="ARBA00022676"/>
    </source>
</evidence>
<comment type="cofactor">
    <cofactor evidence="7 10">
        <name>Mg(2+)</name>
        <dbReference type="ChEBI" id="CHEBI:18420"/>
    </cofactor>
    <text evidence="7 10">Binds 1 Mg(2+) ion per subunit.</text>
</comment>
<reference evidence="13 14" key="1">
    <citation type="submission" date="2018-10" db="EMBL/GenBank/DDBJ databases">
        <title>Genomic Encyclopedia of Type Strains, Phase IV (KMG-IV): sequencing the most valuable type-strain genomes for metagenomic binning, comparative biology and taxonomic classification.</title>
        <authorList>
            <person name="Goeker M."/>
        </authorList>
    </citation>
    <scope>NUCLEOTIDE SEQUENCE [LARGE SCALE GENOMIC DNA]</scope>
    <source>
        <strain evidence="13 14">DSM 22653</strain>
    </source>
</reference>
<name>A0A660KVU4_9BACL</name>
<evidence type="ECO:0000256" key="4">
    <source>
        <dbReference type="ARBA" id="ARBA00022679"/>
    </source>
</evidence>
<evidence type="ECO:0000259" key="12">
    <source>
        <dbReference type="PROSITE" id="PS51278"/>
    </source>
</evidence>
<dbReference type="InterPro" id="IPR005854">
    <property type="entry name" value="PurF"/>
</dbReference>
<dbReference type="InterPro" id="IPR029057">
    <property type="entry name" value="PRTase-like"/>
</dbReference>
<feature type="active site" description="Nucleophile" evidence="7 9">
    <location>
        <position position="32"/>
    </location>
</feature>
<dbReference type="NCBIfam" id="TIGR01134">
    <property type="entry name" value="purF"/>
    <property type="match status" value="1"/>
</dbReference>
<accession>A0A660KVU4</accession>
<dbReference type="Gene3D" id="3.60.20.10">
    <property type="entry name" value="Glutamine Phosphoribosylpyrophosphate, subunit 1, domain 1"/>
    <property type="match status" value="1"/>
</dbReference>
<dbReference type="SUPFAM" id="SSF53271">
    <property type="entry name" value="PRTase-like"/>
    <property type="match status" value="1"/>
</dbReference>
<feature type="binding site" evidence="7 11">
    <location>
        <position position="266"/>
    </location>
    <ligand>
        <name>[4Fe-4S] cluster</name>
        <dbReference type="ChEBI" id="CHEBI:49883"/>
    </ligand>
</feature>
<dbReference type="InterPro" id="IPR017932">
    <property type="entry name" value="GATase_2_dom"/>
</dbReference>
<evidence type="ECO:0000256" key="10">
    <source>
        <dbReference type="PIRSR" id="PIRSR000485-2"/>
    </source>
</evidence>
<dbReference type="GO" id="GO:0006189">
    <property type="term" value="P:'de novo' IMP biosynthetic process"/>
    <property type="evidence" value="ECO:0007669"/>
    <property type="project" value="UniProtKB-UniRule"/>
</dbReference>
<keyword evidence="7 10" id="KW-0460">Magnesium</keyword>
<dbReference type="Gene3D" id="3.40.50.2020">
    <property type="match status" value="1"/>
</dbReference>
<dbReference type="PROSITE" id="PS51278">
    <property type="entry name" value="GATASE_TYPE_2"/>
    <property type="match status" value="1"/>
</dbReference>
<feature type="binding site" evidence="7 11">
    <location>
        <position position="472"/>
    </location>
    <ligand>
        <name>[4Fe-4S] cluster</name>
        <dbReference type="ChEBI" id="CHEBI:49883"/>
    </ligand>
</feature>
<dbReference type="HAMAP" id="MF_01931">
    <property type="entry name" value="PurF"/>
    <property type="match status" value="1"/>
</dbReference>
<dbReference type="InterPro" id="IPR029055">
    <property type="entry name" value="Ntn_hydrolases_N"/>
</dbReference>
<feature type="binding site" evidence="7 10">
    <location>
        <position position="375"/>
    </location>
    <ligand>
        <name>Mg(2+)</name>
        <dbReference type="ChEBI" id="CHEBI:18420"/>
    </ligand>
</feature>
<organism evidence="13 14">
    <name type="scientific">Brockia lithotrophica</name>
    <dbReference type="NCBI Taxonomy" id="933949"/>
    <lineage>
        <taxon>Bacteria</taxon>
        <taxon>Bacillati</taxon>
        <taxon>Bacillota</taxon>
        <taxon>Bacilli</taxon>
        <taxon>Bacillales</taxon>
        <taxon>Bacillales Family X. Incertae Sedis</taxon>
        <taxon>Brockia</taxon>
    </lineage>
</organism>
<dbReference type="CDD" id="cd06223">
    <property type="entry name" value="PRTases_typeI"/>
    <property type="match status" value="1"/>
</dbReference>
<comment type="caution">
    <text evidence="13">The sequence shown here is derived from an EMBL/GenBank/DDBJ whole genome shotgun (WGS) entry which is preliminary data.</text>
</comment>
<feature type="binding site" evidence="7 10">
    <location>
        <position position="313"/>
    </location>
    <ligand>
        <name>Mg(2+)</name>
        <dbReference type="ChEBI" id="CHEBI:18420"/>
    </ligand>
</feature>
<evidence type="ECO:0000256" key="8">
    <source>
        <dbReference type="PIRNR" id="PIRNR000485"/>
    </source>
</evidence>
<comment type="cofactor">
    <cofactor evidence="7 11">
        <name>[4Fe-4S] cluster</name>
        <dbReference type="ChEBI" id="CHEBI:49883"/>
    </cofactor>
    <text evidence="7 11">Binds 1 [4Fe-4S] cluster per subunit.</text>
</comment>
<dbReference type="InterPro" id="IPR035584">
    <property type="entry name" value="PurF_N"/>
</dbReference>
<dbReference type="CDD" id="cd00715">
    <property type="entry name" value="GPATase_N"/>
    <property type="match status" value="1"/>
</dbReference>